<evidence type="ECO:0008006" key="7">
    <source>
        <dbReference type="Google" id="ProtNLM"/>
    </source>
</evidence>
<dbReference type="EMBL" id="VDES01000002">
    <property type="protein sequence ID" value="MBA1373896.1"/>
    <property type="molecule type" value="Genomic_DNA"/>
</dbReference>
<organism evidence="5 6">
    <name type="scientific">Sphingomonas ursincola</name>
    <dbReference type="NCBI Taxonomy" id="56361"/>
    <lineage>
        <taxon>Bacteria</taxon>
        <taxon>Pseudomonadati</taxon>
        <taxon>Pseudomonadota</taxon>
        <taxon>Alphaproteobacteria</taxon>
        <taxon>Sphingomonadales</taxon>
        <taxon>Sphingomonadaceae</taxon>
        <taxon>Sphingomonas</taxon>
    </lineage>
</organism>
<keyword evidence="4" id="KW-0732">Signal</keyword>
<evidence type="ECO:0000313" key="6">
    <source>
        <dbReference type="Proteomes" id="UP000589292"/>
    </source>
</evidence>
<gene>
    <name evidence="5" type="ORF">FG486_06060</name>
</gene>
<name>A0A7V8U7T1_9SPHN</name>
<dbReference type="Gene3D" id="2.40.170.20">
    <property type="entry name" value="TonB-dependent receptor, beta-barrel domain"/>
    <property type="match status" value="1"/>
</dbReference>
<comment type="subcellular location">
    <subcellularLocation>
        <location evidence="1">Cell outer membrane</location>
    </subcellularLocation>
</comment>
<dbReference type="SUPFAM" id="SSF56935">
    <property type="entry name" value="Porins"/>
    <property type="match status" value="1"/>
</dbReference>
<dbReference type="Proteomes" id="UP000589292">
    <property type="component" value="Unassembled WGS sequence"/>
</dbReference>
<evidence type="ECO:0000256" key="4">
    <source>
        <dbReference type="SAM" id="SignalP"/>
    </source>
</evidence>
<dbReference type="Pfam" id="PF10082">
    <property type="entry name" value="BBP2_2"/>
    <property type="match status" value="1"/>
</dbReference>
<dbReference type="AlphaFoldDB" id="A0A7V8U7T1"/>
<evidence type="ECO:0000313" key="5">
    <source>
        <dbReference type="EMBL" id="MBA1373896.1"/>
    </source>
</evidence>
<dbReference type="RefSeq" id="WP_181266906.1">
    <property type="nucleotide sequence ID" value="NZ_BAAAGB010000001.1"/>
</dbReference>
<dbReference type="GO" id="GO:0009279">
    <property type="term" value="C:cell outer membrane"/>
    <property type="evidence" value="ECO:0007669"/>
    <property type="project" value="UniProtKB-SubCell"/>
</dbReference>
<protein>
    <recommendedName>
        <fullName evidence="7">Outer membrane beta-barrel protein</fullName>
    </recommendedName>
</protein>
<comment type="caution">
    <text evidence="5">The sequence shown here is derived from an EMBL/GenBank/DDBJ whole genome shotgun (WGS) entry which is preliminary data.</text>
</comment>
<dbReference type="InterPro" id="IPR018759">
    <property type="entry name" value="BBP2_2"/>
</dbReference>
<proteinExistence type="predicted"/>
<dbReference type="InterPro" id="IPR036942">
    <property type="entry name" value="Beta-barrel_TonB_sf"/>
</dbReference>
<sequence>MIKTDCIRMAMMSAAAAGALSQHAHAQNAPAQGASVSDRTQSEYRQEPLKLGSLDIFPSIQLDAEYSDNIFAAPTAPVDDVVFSLAPSLIVREQRPDRDLFLQAKIGVETYASGTIDDQFLGSLEGRLRLRQGRLTRPYVSFGVARNSTRGRDAVDDFLFIAQPIAITSYRSGIGLERDFGPFTLDMEGRAARTQFDGDILFDNQLLDVGFRDFENYVGRAQLSYSQSPNQRVFVSFEANSQNFSAPSQNLALPDFLRLDRSSDGYRAEIGLARQVTDLLMIDARVGYLKQSFDDPTLRSASGLSLQASATYNPTPLTTIKATAVRAIDTTSNPLSAGLVRTEAFVRIDHELLRNLIVTATGRVARFDQSGIGADATEWTAALEARYLLSRRWVVTGRLEHFEREGLFAFNQNRFKVSLRYRF</sequence>
<evidence type="ECO:0000256" key="2">
    <source>
        <dbReference type="ARBA" id="ARBA00023136"/>
    </source>
</evidence>
<evidence type="ECO:0000256" key="1">
    <source>
        <dbReference type="ARBA" id="ARBA00004442"/>
    </source>
</evidence>
<evidence type="ECO:0000256" key="3">
    <source>
        <dbReference type="ARBA" id="ARBA00023237"/>
    </source>
</evidence>
<keyword evidence="2" id="KW-0472">Membrane</keyword>
<keyword evidence="3" id="KW-0998">Cell outer membrane</keyword>
<feature type="chain" id="PRO_5030659850" description="Outer membrane beta-barrel protein" evidence="4">
    <location>
        <begin position="27"/>
        <end position="423"/>
    </location>
</feature>
<feature type="signal peptide" evidence="4">
    <location>
        <begin position="1"/>
        <end position="26"/>
    </location>
</feature>
<reference evidence="5 6" key="1">
    <citation type="journal article" date="1994" name="Int. J. Syst. Bacteriol.">
        <title>Phylogenetic positions of novel aerobic, bacteriochlorophyll a-containing bacteria and description of Roseococcus thiosulfatophilus gen. nov., sp. nov., Erythromicrobium ramosum gen. nov., sp. nov., and Erythrobacter litoralis sp. nov.</title>
        <authorList>
            <person name="Yurkov V."/>
            <person name="Stackebrandt E."/>
            <person name="Holmes A."/>
            <person name="Fuerst J.A."/>
            <person name="Hugenholtz P."/>
            <person name="Golecki J."/>
            <person name="Gad'on N."/>
            <person name="Gorlenko V.M."/>
            <person name="Kompantseva E.I."/>
            <person name="Drews G."/>
        </authorList>
    </citation>
    <scope>NUCLEOTIDE SEQUENCE [LARGE SCALE GENOMIC DNA]</scope>
    <source>
        <strain evidence="5 6">KR-99</strain>
    </source>
</reference>
<keyword evidence="6" id="KW-1185">Reference proteome</keyword>
<accession>A0A7V8U7T1</accession>